<evidence type="ECO:0000313" key="3">
    <source>
        <dbReference type="Proteomes" id="UP000239263"/>
    </source>
</evidence>
<dbReference type="OrthoDB" id="5592990at2"/>
<keyword evidence="1" id="KW-0732">Signal</keyword>
<accession>A0A2S7WZQ5</accession>
<evidence type="ECO:0000313" key="2">
    <source>
        <dbReference type="EMBL" id="PQJ83069.1"/>
    </source>
</evidence>
<reference evidence="2 3" key="1">
    <citation type="submission" date="2016-12" db="EMBL/GenBank/DDBJ databases">
        <title>Diversity of luminous bacteria.</title>
        <authorList>
            <person name="Yoshizawa S."/>
            <person name="Kogure K."/>
        </authorList>
    </citation>
    <scope>NUCLEOTIDE SEQUENCE [LARGE SCALE GENOMIC DNA]</scope>
    <source>
        <strain evidence="2 3">ATCC 33715</strain>
    </source>
</reference>
<comment type="caution">
    <text evidence="2">The sequence shown here is derived from an EMBL/GenBank/DDBJ whole genome shotgun (WGS) entry which is preliminary data.</text>
</comment>
<dbReference type="RefSeq" id="WP_105056919.1">
    <property type="nucleotide sequence ID" value="NZ_CAWNRT010000004.1"/>
</dbReference>
<evidence type="ECO:0000256" key="1">
    <source>
        <dbReference type="SAM" id="SignalP"/>
    </source>
</evidence>
<proteinExistence type="predicted"/>
<sequence>MKKTIPSSLLLIYIVIETISAASATEVHTGYFIDSPVTGLYYQTSSELSGTTNKGAFNYRSGDVVRFFLGKDENGYLVSTLSGQEVITPTLTTTTPSKSINLTRLLLSLDSTPNDRKEIILASKMLSDINFQQQLKNIDLNVLDQSTKDLNLNLVSVKEAVNHLNQSQQYIENNFTSNEIIYHPINKRLEHIIIKKKDSQGRLCAYDLKYRNHPRSSPPFGNIEYTINKTHLIQYPSVGDYFNGCFLDKTKSLSSEKTHISQFKHWEGLIGCANTGCTRNDLNGFSLDNYNDEGDWKYRTTAMNFDPETELFMEKVQGLGPNEHIKHQNQSEKIIFTYPKEKGKNIPFEGIWRQTQYQGKTINSYCLLIKQGVIFQDPEVKDSCSQNEKHYVLNVTKKYPDMWWINNENKTAHLEQMNLLVRWYQNGNQPQHTTWEYLPAGEEWNQGILYRYRQTVQRQSDGTEEINTFTVSEFSKI</sequence>
<dbReference type="Proteomes" id="UP000239263">
    <property type="component" value="Unassembled WGS sequence"/>
</dbReference>
<feature type="signal peptide" evidence="1">
    <location>
        <begin position="1"/>
        <end position="24"/>
    </location>
</feature>
<protein>
    <submittedName>
        <fullName evidence="2">Chromosome partitioning protein ParA</fullName>
    </submittedName>
</protein>
<name>A0A2S7WZQ5_9GAMM</name>
<organism evidence="2 3">
    <name type="scientific">Aliivibrio sifiae</name>
    <dbReference type="NCBI Taxonomy" id="566293"/>
    <lineage>
        <taxon>Bacteria</taxon>
        <taxon>Pseudomonadati</taxon>
        <taxon>Pseudomonadota</taxon>
        <taxon>Gammaproteobacteria</taxon>
        <taxon>Vibrionales</taxon>
        <taxon>Vibrionaceae</taxon>
        <taxon>Aliivibrio</taxon>
    </lineage>
</organism>
<dbReference type="AlphaFoldDB" id="A0A2S7WZQ5"/>
<gene>
    <name evidence="2" type="ORF">BTO22_19330</name>
</gene>
<dbReference type="EMBL" id="MSCO01000004">
    <property type="protein sequence ID" value="PQJ83069.1"/>
    <property type="molecule type" value="Genomic_DNA"/>
</dbReference>
<feature type="chain" id="PRO_5015745834" evidence="1">
    <location>
        <begin position="25"/>
        <end position="477"/>
    </location>
</feature>